<keyword evidence="2" id="KW-1185">Reference proteome</keyword>
<feature type="non-terminal residue" evidence="1">
    <location>
        <position position="117"/>
    </location>
</feature>
<evidence type="ECO:0000313" key="1">
    <source>
        <dbReference type="EMBL" id="OXA59772.1"/>
    </source>
</evidence>
<protein>
    <submittedName>
        <fullName evidence="1">Uncharacterized protein</fullName>
    </submittedName>
</protein>
<proteinExistence type="predicted"/>
<sequence>MLLKPFMGMRHPEQLNFFLNPDFARNRKVDHVIDTTWMIANYAYSMCHHLLESSTNFWTDYVRVVQEMYFTLLKNSWKSPTISSRSYTAIFGGLGVKTLHKRLAYATSMVFLQTPSL</sequence>
<gene>
    <name evidence="1" type="ORF">Fcan01_05731</name>
</gene>
<dbReference type="Proteomes" id="UP000198287">
    <property type="component" value="Unassembled WGS sequence"/>
</dbReference>
<organism evidence="1 2">
    <name type="scientific">Folsomia candida</name>
    <name type="common">Springtail</name>
    <dbReference type="NCBI Taxonomy" id="158441"/>
    <lineage>
        <taxon>Eukaryota</taxon>
        <taxon>Metazoa</taxon>
        <taxon>Ecdysozoa</taxon>
        <taxon>Arthropoda</taxon>
        <taxon>Hexapoda</taxon>
        <taxon>Collembola</taxon>
        <taxon>Entomobryomorpha</taxon>
        <taxon>Isotomoidea</taxon>
        <taxon>Isotomidae</taxon>
        <taxon>Proisotominae</taxon>
        <taxon>Folsomia</taxon>
    </lineage>
</organism>
<dbReference type="AlphaFoldDB" id="A0A226EQ71"/>
<accession>A0A226EQ71</accession>
<reference evidence="1 2" key="1">
    <citation type="submission" date="2015-12" db="EMBL/GenBank/DDBJ databases">
        <title>The genome of Folsomia candida.</title>
        <authorList>
            <person name="Faddeeva A."/>
            <person name="Derks M.F."/>
            <person name="Anvar Y."/>
            <person name="Smit S."/>
            <person name="Van Straalen N."/>
            <person name="Roelofs D."/>
        </authorList>
    </citation>
    <scope>NUCLEOTIDE SEQUENCE [LARGE SCALE GENOMIC DNA]</scope>
    <source>
        <strain evidence="1 2">VU population</strain>
        <tissue evidence="1">Whole body</tissue>
    </source>
</reference>
<comment type="caution">
    <text evidence="1">The sequence shown here is derived from an EMBL/GenBank/DDBJ whole genome shotgun (WGS) entry which is preliminary data.</text>
</comment>
<name>A0A226EQ71_FOLCA</name>
<evidence type="ECO:0000313" key="2">
    <source>
        <dbReference type="Proteomes" id="UP000198287"/>
    </source>
</evidence>
<dbReference type="EMBL" id="LNIX01000002">
    <property type="protein sequence ID" value="OXA59772.1"/>
    <property type="molecule type" value="Genomic_DNA"/>
</dbReference>